<dbReference type="PROSITE" id="PS50113">
    <property type="entry name" value="PAC"/>
    <property type="match status" value="1"/>
</dbReference>
<dbReference type="SMART" id="SM00091">
    <property type="entry name" value="PAS"/>
    <property type="match status" value="1"/>
</dbReference>
<keyword evidence="7" id="KW-0812">Transmembrane</keyword>
<dbReference type="Pfam" id="PF08448">
    <property type="entry name" value="PAS_4"/>
    <property type="match status" value="1"/>
</dbReference>
<sequence>MKLLARLRPDSLRLRLILASVAVEILLLSLLIANSLRLIDNAAAASIAAALGQAVPMLNAAAVPYLMERDYSGLHDFLAATVREDGRELAYVVVRDADGHEAARVGLPQHAALPPVSASIGDGIASGVYTVERAIAVGGIRMGSLRLGLSTAIAGDTRAALLRQGFLIAALEVVASMVILSVVAVWLTRHLAQAAAASRAIGDGDYTRRLPEEGGREVAELARAVNRMGEEVEHRIHALSDLNAELEHRVDERTAALTQIVQEQQILLDNVIIGILFLRDRVIMRCNRGWAELMGYTPEELQGQPTRIYYPSDEAHRRQGEQVYPDIVAGRTAFGENQFVRRDGGLVWCSFQGRAIDPAHLDKGSIWVFQDITARKLAEQALAQRNQALQHSLVQLQDTQAQLMQAEKLAALGQMVAGIAHELNTPIGNVLTMASSFSHMVDTMADAHAQRKLTASMLQRFVDDSRSASDVVARNAIRAGELIAKFKLVATDQSHDNRCSFDLRAHVDDILAGLGPTLRAARVAVTVEGEGPLMMDSFPALLAQVLIGLVGNAIDHAFDSSEGRAIHIRLRALPPFQVEVVFADNGRGIAPDVLPHVFEPFYTTRRGAGHTGLGLHILYNVVTVALEGNISVEVANGTRFTLTLARELAAQPRTRSPA</sequence>
<dbReference type="InterPro" id="IPR003660">
    <property type="entry name" value="HAMP_dom"/>
</dbReference>
<keyword evidence="5" id="KW-0808">Transferase</keyword>
<dbReference type="EC" id="2.7.13.3" evidence="3"/>
<keyword evidence="4" id="KW-0597">Phosphoprotein</keyword>
<evidence type="ECO:0000256" key="7">
    <source>
        <dbReference type="SAM" id="Phobius"/>
    </source>
</evidence>
<dbReference type="GO" id="GO:0016020">
    <property type="term" value="C:membrane"/>
    <property type="evidence" value="ECO:0007669"/>
    <property type="project" value="UniProtKB-SubCell"/>
</dbReference>
<dbReference type="CDD" id="cd06225">
    <property type="entry name" value="HAMP"/>
    <property type="match status" value="1"/>
</dbReference>
<dbReference type="Proteomes" id="UP000446768">
    <property type="component" value="Unassembled WGS sequence"/>
</dbReference>
<dbReference type="Gene3D" id="3.30.450.20">
    <property type="entry name" value="PAS domain"/>
    <property type="match status" value="1"/>
</dbReference>
<dbReference type="CDD" id="cd00130">
    <property type="entry name" value="PAS"/>
    <property type="match status" value="1"/>
</dbReference>
<evidence type="ECO:0000256" key="5">
    <source>
        <dbReference type="ARBA" id="ARBA00022679"/>
    </source>
</evidence>
<dbReference type="SUPFAM" id="SSF47384">
    <property type="entry name" value="Homodimeric domain of signal transducing histidine kinase"/>
    <property type="match status" value="1"/>
</dbReference>
<dbReference type="InterPro" id="IPR036890">
    <property type="entry name" value="HATPase_C_sf"/>
</dbReference>
<evidence type="ECO:0000256" key="6">
    <source>
        <dbReference type="ARBA" id="ARBA00022777"/>
    </source>
</evidence>
<dbReference type="InterPro" id="IPR013656">
    <property type="entry name" value="PAS_4"/>
</dbReference>
<dbReference type="Pfam" id="PF02518">
    <property type="entry name" value="HATPase_c"/>
    <property type="match status" value="1"/>
</dbReference>
<comment type="subcellular location">
    <subcellularLocation>
        <location evidence="2">Membrane</location>
    </subcellularLocation>
</comment>
<dbReference type="NCBIfam" id="TIGR00229">
    <property type="entry name" value="sensory_box"/>
    <property type="match status" value="1"/>
</dbReference>
<dbReference type="Gene3D" id="3.30.565.10">
    <property type="entry name" value="Histidine kinase-like ATPase, C-terminal domain"/>
    <property type="match status" value="1"/>
</dbReference>
<evidence type="ECO:0000256" key="4">
    <source>
        <dbReference type="ARBA" id="ARBA00022553"/>
    </source>
</evidence>
<dbReference type="InterPro" id="IPR000700">
    <property type="entry name" value="PAS-assoc_C"/>
</dbReference>
<dbReference type="InterPro" id="IPR005467">
    <property type="entry name" value="His_kinase_dom"/>
</dbReference>
<dbReference type="PANTHER" id="PTHR43065:SF47">
    <property type="match status" value="1"/>
</dbReference>
<dbReference type="PANTHER" id="PTHR43065">
    <property type="entry name" value="SENSOR HISTIDINE KINASE"/>
    <property type="match status" value="1"/>
</dbReference>
<dbReference type="Gene3D" id="6.10.340.10">
    <property type="match status" value="1"/>
</dbReference>
<dbReference type="InterPro" id="IPR036097">
    <property type="entry name" value="HisK_dim/P_sf"/>
</dbReference>
<accession>A0A7X2IR21</accession>
<feature type="transmembrane region" description="Helical" evidence="7">
    <location>
        <begin position="166"/>
        <end position="187"/>
    </location>
</feature>
<evidence type="ECO:0000313" key="13">
    <source>
        <dbReference type="Proteomes" id="UP000446768"/>
    </source>
</evidence>
<comment type="catalytic activity">
    <reaction evidence="1">
        <text>ATP + protein L-histidine = ADP + protein N-phospho-L-histidine.</text>
        <dbReference type="EC" id="2.7.13.3"/>
    </reaction>
</comment>
<feature type="transmembrane region" description="Helical" evidence="7">
    <location>
        <begin position="45"/>
        <end position="67"/>
    </location>
</feature>
<evidence type="ECO:0000256" key="3">
    <source>
        <dbReference type="ARBA" id="ARBA00012438"/>
    </source>
</evidence>
<keyword evidence="13" id="KW-1185">Reference proteome</keyword>
<feature type="domain" description="PAC" evidence="10">
    <location>
        <begin position="333"/>
        <end position="384"/>
    </location>
</feature>
<dbReference type="SMART" id="SM00387">
    <property type="entry name" value="HATPase_c"/>
    <property type="match status" value="1"/>
</dbReference>
<dbReference type="GO" id="GO:0000155">
    <property type="term" value="F:phosphorelay sensor kinase activity"/>
    <property type="evidence" value="ECO:0007669"/>
    <property type="project" value="InterPro"/>
</dbReference>
<gene>
    <name evidence="12" type="ORF">GJ700_23130</name>
</gene>
<evidence type="ECO:0000256" key="1">
    <source>
        <dbReference type="ARBA" id="ARBA00000085"/>
    </source>
</evidence>
<name>A0A7X2IR21_9BURK</name>
<keyword evidence="7" id="KW-0472">Membrane</keyword>
<dbReference type="InterPro" id="IPR004358">
    <property type="entry name" value="Sig_transdc_His_kin-like_C"/>
</dbReference>
<dbReference type="PRINTS" id="PR00344">
    <property type="entry name" value="BCTRLSENSOR"/>
</dbReference>
<dbReference type="SUPFAM" id="SSF158472">
    <property type="entry name" value="HAMP domain-like"/>
    <property type="match status" value="1"/>
</dbReference>
<evidence type="ECO:0000313" key="12">
    <source>
        <dbReference type="EMBL" id="MRV74607.1"/>
    </source>
</evidence>
<dbReference type="EMBL" id="WKJJ01000015">
    <property type="protein sequence ID" value="MRV74607.1"/>
    <property type="molecule type" value="Genomic_DNA"/>
</dbReference>
<dbReference type="Gene3D" id="1.10.287.130">
    <property type="match status" value="1"/>
</dbReference>
<dbReference type="SUPFAM" id="SSF55874">
    <property type="entry name" value="ATPase domain of HSP90 chaperone/DNA topoisomerase II/histidine kinase"/>
    <property type="match status" value="1"/>
</dbReference>
<dbReference type="AlphaFoldDB" id="A0A7X2IR21"/>
<keyword evidence="7" id="KW-1133">Transmembrane helix</keyword>
<feature type="domain" description="HAMP" evidence="11">
    <location>
        <begin position="185"/>
        <end position="237"/>
    </location>
</feature>
<evidence type="ECO:0000259" key="9">
    <source>
        <dbReference type="PROSITE" id="PS50112"/>
    </source>
</evidence>
<evidence type="ECO:0000259" key="11">
    <source>
        <dbReference type="PROSITE" id="PS50885"/>
    </source>
</evidence>
<evidence type="ECO:0000259" key="10">
    <source>
        <dbReference type="PROSITE" id="PS50113"/>
    </source>
</evidence>
<feature type="transmembrane region" description="Helical" evidence="7">
    <location>
        <begin position="12"/>
        <end position="33"/>
    </location>
</feature>
<evidence type="ECO:0000256" key="2">
    <source>
        <dbReference type="ARBA" id="ARBA00004370"/>
    </source>
</evidence>
<feature type="domain" description="PAS" evidence="9">
    <location>
        <begin position="283"/>
        <end position="313"/>
    </location>
</feature>
<proteinExistence type="predicted"/>
<reference evidence="12 13" key="1">
    <citation type="submission" date="2019-11" db="EMBL/GenBank/DDBJ databases">
        <title>Novel species isolated from a subtropical stream in China.</title>
        <authorList>
            <person name="Lu H."/>
        </authorList>
    </citation>
    <scope>NUCLEOTIDE SEQUENCE [LARGE SCALE GENOMIC DNA]</scope>
    <source>
        <strain evidence="12 13">FT92W</strain>
    </source>
</reference>
<dbReference type="PROSITE" id="PS50885">
    <property type="entry name" value="HAMP"/>
    <property type="match status" value="1"/>
</dbReference>
<dbReference type="CDD" id="cd00082">
    <property type="entry name" value="HisKA"/>
    <property type="match status" value="1"/>
</dbReference>
<dbReference type="InterPro" id="IPR003594">
    <property type="entry name" value="HATPase_dom"/>
</dbReference>
<organism evidence="12 13">
    <name type="scientific">Pseudoduganella rivuli</name>
    <dbReference type="NCBI Taxonomy" id="2666085"/>
    <lineage>
        <taxon>Bacteria</taxon>
        <taxon>Pseudomonadati</taxon>
        <taxon>Pseudomonadota</taxon>
        <taxon>Betaproteobacteria</taxon>
        <taxon>Burkholderiales</taxon>
        <taxon>Oxalobacteraceae</taxon>
        <taxon>Telluria group</taxon>
        <taxon>Pseudoduganella</taxon>
    </lineage>
</organism>
<feature type="domain" description="Histidine kinase" evidence="8">
    <location>
        <begin position="418"/>
        <end position="648"/>
    </location>
</feature>
<comment type="caution">
    <text evidence="12">The sequence shown here is derived from an EMBL/GenBank/DDBJ whole genome shotgun (WGS) entry which is preliminary data.</text>
</comment>
<dbReference type="SMART" id="SM00304">
    <property type="entry name" value="HAMP"/>
    <property type="match status" value="1"/>
</dbReference>
<dbReference type="Pfam" id="PF00672">
    <property type="entry name" value="HAMP"/>
    <property type="match status" value="1"/>
</dbReference>
<keyword evidence="6" id="KW-0418">Kinase</keyword>
<dbReference type="SUPFAM" id="SSF55785">
    <property type="entry name" value="PYP-like sensor domain (PAS domain)"/>
    <property type="match status" value="1"/>
</dbReference>
<evidence type="ECO:0000259" key="8">
    <source>
        <dbReference type="PROSITE" id="PS50109"/>
    </source>
</evidence>
<dbReference type="InterPro" id="IPR003661">
    <property type="entry name" value="HisK_dim/P_dom"/>
</dbReference>
<dbReference type="PROSITE" id="PS50109">
    <property type="entry name" value="HIS_KIN"/>
    <property type="match status" value="1"/>
</dbReference>
<dbReference type="InterPro" id="IPR035965">
    <property type="entry name" value="PAS-like_dom_sf"/>
</dbReference>
<dbReference type="InterPro" id="IPR000014">
    <property type="entry name" value="PAS"/>
</dbReference>
<protein>
    <recommendedName>
        <fullName evidence="3">histidine kinase</fullName>
        <ecNumber evidence="3">2.7.13.3</ecNumber>
    </recommendedName>
</protein>
<dbReference type="CDD" id="cd00075">
    <property type="entry name" value="HATPase"/>
    <property type="match status" value="1"/>
</dbReference>
<dbReference type="PROSITE" id="PS50112">
    <property type="entry name" value="PAS"/>
    <property type="match status" value="1"/>
</dbReference>
<dbReference type="RefSeq" id="WP_154378327.1">
    <property type="nucleotide sequence ID" value="NZ_WKJJ01000015.1"/>
</dbReference>